<dbReference type="Pfam" id="PF08665">
    <property type="entry name" value="PglZ"/>
    <property type="match status" value="1"/>
</dbReference>
<proteinExistence type="predicted"/>
<dbReference type="NCBIfam" id="NF033449">
    <property type="entry name" value="BREX_PglZ_3"/>
    <property type="match status" value="1"/>
</dbReference>
<organism evidence="1 2">
    <name type="scientific">Acinetobacter albensis</name>
    <dbReference type="NCBI Taxonomy" id="1673609"/>
    <lineage>
        <taxon>Bacteria</taxon>
        <taxon>Pseudomonadati</taxon>
        <taxon>Pseudomonadota</taxon>
        <taxon>Gammaproteobacteria</taxon>
        <taxon>Moraxellales</taxon>
        <taxon>Moraxellaceae</taxon>
        <taxon>Acinetobacter</taxon>
    </lineage>
</organism>
<dbReference type="RefSeq" id="WP_409140392.1">
    <property type="nucleotide sequence ID" value="NZ_JBJXCW010000009.1"/>
</dbReference>
<dbReference type="Proteomes" id="UP001632339">
    <property type="component" value="Unassembled WGS sequence"/>
</dbReference>
<sequence length="675" mass="77082">MVDHFELEADWRKLVLDELQLGLAEVFIVEDPDNLMVESGIQKALASRAYNFYHYDESVALRHFYETKIRLDDQQKQSVVKSSLVISLDNDSPNARDLPFDMLSHARIVSFSLGDCFPDIYPSVLSQLESEELDALHRAIIEFTPGKLGDLASRDFVMRHVFHVAAEVIQSPSDLLRTLLRLNYRDIALPLVLKERLISTLKRRSQFKDWPLSEIIGSKNSFYAFLQHNWSAYVQAVIDALKTLVREPIARYQVTAAKVDVILPFGHDDVRVYIDNYFLEGLLQPIKVDDANLLKDHWCRVGIQIDIAADNKLKAEKLLDLCQKTLPAQDDRHQIWYQFASRWAELCALYHFQPELLDRAKFKSFQTQLDQRFMEWMLANYSGLINHPPSPPAMLHHVPKQMARELSDNPDRKVALIVVDGLALDQWVTIRNEMNLNLSIDESCVFAWVPTVTSVSRQALFAAKAPFHFPNSIFTTSTESKSWRNFWLEQGLHDSQVYYEKSLDIYEIDLQIEKLSDHRLRVVGLVINTVDDMMHGMKLGAAGMQNQVKLWAKNGYLLSLLTALNKLGFSIYLTADHGNVEAIGSGKISEGAVAESRGERTRVYKTESLRNDIALKYVNSNDVVSWPQNGLPTDFWPLVMTGRSAFVAQGEHIVGHGGITIEEVIVPYIRILRTR</sequence>
<protein>
    <submittedName>
        <fullName evidence="1">BREX-3 system phosphatase PglZ</fullName>
    </submittedName>
</protein>
<gene>
    <name evidence="1" type="primary">pglZ</name>
    <name evidence="1" type="ORF">ACKVE0_10100</name>
</gene>
<reference evidence="1 2" key="1">
    <citation type="submission" date="2024-12" db="EMBL/GenBank/DDBJ databases">
        <title>C001-4G Acinetobacter sp. assembled genome.</title>
        <authorList>
            <person name="D'Arcy K."/>
            <person name="Kingdon A.D.H."/>
            <person name="Breen A."/>
            <person name="Mckeown C."/>
            <person name="Allman E."/>
            <person name="Sharma P."/>
            <person name="Mcleman A."/>
            <person name="Roberts A.P."/>
        </authorList>
    </citation>
    <scope>NUCLEOTIDE SEQUENCE [LARGE SCALE GENOMIC DNA]</scope>
    <source>
        <strain evidence="1 2">C1-4G</strain>
    </source>
</reference>
<evidence type="ECO:0000313" key="2">
    <source>
        <dbReference type="Proteomes" id="UP001632339"/>
    </source>
</evidence>
<keyword evidence="2" id="KW-1185">Reference proteome</keyword>
<accession>A0ABW9JVY0</accession>
<evidence type="ECO:0000313" key="1">
    <source>
        <dbReference type="EMBL" id="MFN0297869.1"/>
    </source>
</evidence>
<dbReference type="EMBL" id="JBJXCW010000009">
    <property type="protein sequence ID" value="MFN0297869.1"/>
    <property type="molecule type" value="Genomic_DNA"/>
</dbReference>
<name>A0ABW9JVY0_9GAMM</name>
<comment type="caution">
    <text evidence="1">The sequence shown here is derived from an EMBL/GenBank/DDBJ whole genome shotgun (WGS) entry which is preliminary data.</text>
</comment>